<keyword evidence="5" id="KW-1185">Reference proteome</keyword>
<feature type="domain" description="Ricin B lectin" evidence="3">
    <location>
        <begin position="34"/>
        <end position="111"/>
    </location>
</feature>
<dbReference type="InterPro" id="IPR029058">
    <property type="entry name" value="AB_hydrolase_fold"/>
</dbReference>
<keyword evidence="1" id="KW-0732">Signal</keyword>
<feature type="chain" id="PRO_5002803284" evidence="1">
    <location>
        <begin position="31"/>
        <end position="742"/>
    </location>
</feature>
<dbReference type="Gene3D" id="3.40.50.1820">
    <property type="entry name" value="alpha/beta hydrolase"/>
    <property type="match status" value="1"/>
</dbReference>
<dbReference type="ESTHER" id="9bact-b4d8d2">
    <property type="family name" value="A85-IroE-IroD-Fes-Yiel"/>
</dbReference>
<dbReference type="RefSeq" id="WP_006982493.1">
    <property type="nucleotide sequence ID" value="NZ_ABVL01000021.1"/>
</dbReference>
<dbReference type="PANTHER" id="PTHR48098">
    <property type="entry name" value="ENTEROCHELIN ESTERASE-RELATED"/>
    <property type="match status" value="1"/>
</dbReference>
<dbReference type="Pfam" id="PF00756">
    <property type="entry name" value="Esterase"/>
    <property type="match status" value="1"/>
</dbReference>
<evidence type="ECO:0000313" key="4">
    <source>
        <dbReference type="EMBL" id="EDY17325.1"/>
    </source>
</evidence>
<comment type="caution">
    <text evidence="4">The sequence shown here is derived from an EMBL/GenBank/DDBJ whole genome shotgun (WGS) entry which is preliminary data.</text>
</comment>
<dbReference type="PROSITE" id="PS50231">
    <property type="entry name" value="RICIN_B_LECTIN"/>
    <property type="match status" value="1"/>
</dbReference>
<evidence type="ECO:0000259" key="2">
    <source>
        <dbReference type="Pfam" id="PF08450"/>
    </source>
</evidence>
<proteinExistence type="predicted"/>
<dbReference type="EMBL" id="ABVL01000021">
    <property type="protein sequence ID" value="EDY17325.1"/>
    <property type="molecule type" value="Genomic_DNA"/>
</dbReference>
<dbReference type="InterPro" id="IPR035992">
    <property type="entry name" value="Ricin_B-like_lectins"/>
</dbReference>
<dbReference type="InterPro" id="IPR011042">
    <property type="entry name" value="6-blade_b-propeller_TolB-like"/>
</dbReference>
<sequence>MKTPRHTKARLLRHLTTVLTAGSFISLAHADDWGAYSIAPASAPTMALEAVGAGTTDGTIVSINKPANTPNQKWVITPKGDHLFTIKPSYSSSLVLAIAKGGKNNGAQLVLETESGQPWQLWSLKKEDNGNYSLEPKHAPGMGIDDNGGKQNPGARIDLWAHNPNDPHLQWVIKPLAGSTVKEATAATAEKGYVPPEINPADIKPGEIKKFTFAESKIFPGTTREVTVFVPAQYDGSKPACVYVKTDGYNPKEKEYLERMIATKEMPVTVGVFVRPGEVPAPMKGTLGRRNRDFEYDGVNDNNVRFLVDELLPYVAKEFNLKLSTDSNDRCMSGGSSGGIAAFVAAWNRPDAFSRVYAASGSFVAFRGGHEFPTMVRKFEAKPIRGYFTTATHDMENCAGDWFLLDQEMDKALKFSGYDYQFRIIDGRHVAGYMDHWEEAMAYLWKGWPEHVKAGPSAPRAQDVLVPEETWQPAAQGYKGIRAAASNAKGEIFFVDTAENEIHRIDAEGKVKVFAADAGQANGLTVGVDGKLYTVSEQTGEVMSYDESGKGSMVMKGVHGNSILAMPDGGFYITGEGEKANEHGAVWHVKDGKKTLVDSGLKRATGLTYRPDQWLLTAADGDSKWGYSYQVNADGSLTNKERFFDWFVADWDDDSGTEGLCYAQEGQMFAATRSGVQISADDGPTQVILPVPGDARVTAVCLGGKDLDILYAFAGDKIWKRKVKTHAVGAWSPWTKVNGTKL</sequence>
<dbReference type="eggNOG" id="COG2382">
    <property type="taxonomic scope" value="Bacteria"/>
</dbReference>
<dbReference type="InterPro" id="IPR050583">
    <property type="entry name" value="Mycobacterial_A85_antigen"/>
</dbReference>
<dbReference type="SUPFAM" id="SSF50370">
    <property type="entry name" value="Ricin B-like lectins"/>
    <property type="match status" value="1"/>
</dbReference>
<dbReference type="InterPro" id="IPR000801">
    <property type="entry name" value="Esterase-like"/>
</dbReference>
<dbReference type="Gene3D" id="2.120.10.30">
    <property type="entry name" value="TolB, C-terminal domain"/>
    <property type="match status" value="1"/>
</dbReference>
<accession>B4D8D2</accession>
<feature type="domain" description="SMP-30/Gluconolactonase/LRE-like region" evidence="2">
    <location>
        <begin position="487"/>
        <end position="711"/>
    </location>
</feature>
<dbReference type="CDD" id="cd00161">
    <property type="entry name" value="beta-trefoil_Ricin-like"/>
    <property type="match status" value="1"/>
</dbReference>
<dbReference type="Pfam" id="PF14200">
    <property type="entry name" value="RicinB_lectin_2"/>
    <property type="match status" value="1"/>
</dbReference>
<dbReference type="SUPFAM" id="SSF53474">
    <property type="entry name" value="alpha/beta-Hydrolases"/>
    <property type="match status" value="1"/>
</dbReference>
<evidence type="ECO:0000259" key="3">
    <source>
        <dbReference type="Pfam" id="PF14200"/>
    </source>
</evidence>
<evidence type="ECO:0000256" key="1">
    <source>
        <dbReference type="SAM" id="SignalP"/>
    </source>
</evidence>
<dbReference type="SUPFAM" id="SSF63829">
    <property type="entry name" value="Calcium-dependent phosphotriesterase"/>
    <property type="match status" value="1"/>
</dbReference>
<gene>
    <name evidence="4" type="ORF">CfE428DRAFT_5172</name>
</gene>
<dbReference type="InterPro" id="IPR000772">
    <property type="entry name" value="Ricin_B_lectin"/>
</dbReference>
<dbReference type="PANTHER" id="PTHR48098:SF3">
    <property type="entry name" value="IRON(III) ENTEROBACTIN ESTERASE"/>
    <property type="match status" value="1"/>
</dbReference>
<dbReference type="InterPro" id="IPR013658">
    <property type="entry name" value="SGL"/>
</dbReference>
<dbReference type="STRING" id="497964.CfE428DRAFT_5172"/>
<dbReference type="Pfam" id="PF08450">
    <property type="entry name" value="SGL"/>
    <property type="match status" value="1"/>
</dbReference>
<dbReference type="Proteomes" id="UP000005824">
    <property type="component" value="Unassembled WGS sequence"/>
</dbReference>
<dbReference type="AlphaFoldDB" id="B4D8D2"/>
<reference evidence="4 5" key="1">
    <citation type="journal article" date="2011" name="J. Bacteriol.">
        <title>Genome sequence of Chthoniobacter flavus Ellin428, an aerobic heterotrophic soil bacterium.</title>
        <authorList>
            <person name="Kant R."/>
            <person name="van Passel M.W."/>
            <person name="Palva A."/>
            <person name="Lucas S."/>
            <person name="Lapidus A."/>
            <person name="Glavina Del Rio T."/>
            <person name="Dalin E."/>
            <person name="Tice H."/>
            <person name="Bruce D."/>
            <person name="Goodwin L."/>
            <person name="Pitluck S."/>
            <person name="Larimer F.W."/>
            <person name="Land M.L."/>
            <person name="Hauser L."/>
            <person name="Sangwan P."/>
            <person name="de Vos W.M."/>
            <person name="Janssen P.H."/>
            <person name="Smidt H."/>
        </authorList>
    </citation>
    <scope>NUCLEOTIDE SEQUENCE [LARGE SCALE GENOMIC DNA]</scope>
    <source>
        <strain evidence="4 5">Ellin428</strain>
    </source>
</reference>
<dbReference type="eggNOG" id="COG3386">
    <property type="taxonomic scope" value="Bacteria"/>
</dbReference>
<organism evidence="4 5">
    <name type="scientific">Chthoniobacter flavus Ellin428</name>
    <dbReference type="NCBI Taxonomy" id="497964"/>
    <lineage>
        <taxon>Bacteria</taxon>
        <taxon>Pseudomonadati</taxon>
        <taxon>Verrucomicrobiota</taxon>
        <taxon>Spartobacteria</taxon>
        <taxon>Chthoniobacterales</taxon>
        <taxon>Chthoniobacteraceae</taxon>
        <taxon>Chthoniobacter</taxon>
    </lineage>
</organism>
<dbReference type="InParanoid" id="B4D8D2"/>
<feature type="signal peptide" evidence="1">
    <location>
        <begin position="1"/>
        <end position="30"/>
    </location>
</feature>
<name>B4D8D2_9BACT</name>
<evidence type="ECO:0000313" key="5">
    <source>
        <dbReference type="Proteomes" id="UP000005824"/>
    </source>
</evidence>
<protein>
    <submittedName>
        <fullName evidence="4">SMP-30/Gluconolaconase/LRE domain protein</fullName>
    </submittedName>
</protein>
<dbReference type="Gene3D" id="2.80.10.50">
    <property type="match status" value="2"/>
</dbReference>